<accession>A0A511QGV5</accession>
<name>A0A511QGV5_9VIBR</name>
<evidence type="ECO:0000313" key="2">
    <source>
        <dbReference type="Proteomes" id="UP000321922"/>
    </source>
</evidence>
<proteinExistence type="predicted"/>
<sequence length="81" mass="9213">MNNLTILFVTIWALLLGGCTSIPITPNQSEFCPPTPIHLEWYQVEEGRRGVYLPEQSFKQLQRYIVELKTCIEGASLDSTL</sequence>
<keyword evidence="2" id="KW-1185">Reference proteome</keyword>
<comment type="caution">
    <text evidence="1">The sequence shown here is derived from an EMBL/GenBank/DDBJ whole genome shotgun (WGS) entry which is preliminary data.</text>
</comment>
<dbReference type="EMBL" id="BJXJ01000015">
    <property type="protein sequence ID" value="GEM75672.1"/>
    <property type="molecule type" value="Genomic_DNA"/>
</dbReference>
<dbReference type="Proteomes" id="UP000321922">
    <property type="component" value="Unassembled WGS sequence"/>
</dbReference>
<gene>
    <name evidence="1" type="ORF">VSA01S_17840</name>
</gene>
<dbReference type="AlphaFoldDB" id="A0A511QGV5"/>
<evidence type="ECO:0000313" key="1">
    <source>
        <dbReference type="EMBL" id="GEM75672.1"/>
    </source>
</evidence>
<protein>
    <submittedName>
        <fullName evidence="1">Uncharacterized protein</fullName>
    </submittedName>
</protein>
<organism evidence="1 2">
    <name type="scientific">Vibrio sagamiensis NBRC 104589</name>
    <dbReference type="NCBI Taxonomy" id="1219064"/>
    <lineage>
        <taxon>Bacteria</taxon>
        <taxon>Pseudomonadati</taxon>
        <taxon>Pseudomonadota</taxon>
        <taxon>Gammaproteobacteria</taxon>
        <taxon>Vibrionales</taxon>
        <taxon>Vibrionaceae</taxon>
        <taxon>Vibrio</taxon>
    </lineage>
</organism>
<reference evidence="1 2" key="1">
    <citation type="submission" date="2019-07" db="EMBL/GenBank/DDBJ databases">
        <title>Whole genome shotgun sequence of Vibrio sagamiensis NBRC 104589.</title>
        <authorList>
            <person name="Hosoyama A."/>
            <person name="Uohara A."/>
            <person name="Ohji S."/>
            <person name="Ichikawa N."/>
        </authorList>
    </citation>
    <scope>NUCLEOTIDE SEQUENCE [LARGE SCALE GENOMIC DNA]</scope>
    <source>
        <strain evidence="1 2">NBRC 104589</strain>
    </source>
</reference>